<dbReference type="EMBL" id="MGHY01000019">
    <property type="protein sequence ID" value="OGM79142.1"/>
    <property type="molecule type" value="Genomic_DNA"/>
</dbReference>
<protein>
    <submittedName>
        <fullName evidence="2">Uncharacterized protein</fullName>
    </submittedName>
</protein>
<dbReference type="STRING" id="1802538.A2382_02815"/>
<feature type="transmembrane region" description="Helical" evidence="1">
    <location>
        <begin position="12"/>
        <end position="33"/>
    </location>
</feature>
<accession>A0A1F8CS93</accession>
<evidence type="ECO:0000313" key="2">
    <source>
        <dbReference type="EMBL" id="OGM79142.1"/>
    </source>
</evidence>
<dbReference type="Proteomes" id="UP000178999">
    <property type="component" value="Unassembled WGS sequence"/>
</dbReference>
<sequence>MNKLSFNLKREIVIHFLSLLVFFALITLFKKWFTDPRYLFFWLGGLLGTLLPDLDHLIYVYLIHPQELTSQRVTRFIEQRQIKETAEILYRTKNERSKLIFHTIWFQLLFLIFSLFVVTSSGSLIGTGLVLSFLLHLVIDQLVDFLTLENLDKWLTDLPLSSLTPQVTVFYLILNFLFLFLLAFLF</sequence>
<keyword evidence="1" id="KW-0812">Transmembrane</keyword>
<organism evidence="2 3">
    <name type="scientific">Candidatus Woesebacteria bacterium RIFOXYB1_FULL_38_16</name>
    <dbReference type="NCBI Taxonomy" id="1802538"/>
    <lineage>
        <taxon>Bacteria</taxon>
        <taxon>Candidatus Woeseibacteriota</taxon>
    </lineage>
</organism>
<gene>
    <name evidence="2" type="ORF">A2382_02815</name>
</gene>
<evidence type="ECO:0000313" key="3">
    <source>
        <dbReference type="Proteomes" id="UP000178999"/>
    </source>
</evidence>
<keyword evidence="1" id="KW-1133">Transmembrane helix</keyword>
<keyword evidence="1" id="KW-0472">Membrane</keyword>
<name>A0A1F8CS93_9BACT</name>
<reference evidence="2 3" key="1">
    <citation type="journal article" date="2016" name="Nat. Commun.">
        <title>Thousands of microbial genomes shed light on interconnected biogeochemical processes in an aquifer system.</title>
        <authorList>
            <person name="Anantharaman K."/>
            <person name="Brown C.T."/>
            <person name="Hug L.A."/>
            <person name="Sharon I."/>
            <person name="Castelle C.J."/>
            <person name="Probst A.J."/>
            <person name="Thomas B.C."/>
            <person name="Singh A."/>
            <person name="Wilkins M.J."/>
            <person name="Karaoz U."/>
            <person name="Brodie E.L."/>
            <person name="Williams K.H."/>
            <person name="Hubbard S.S."/>
            <person name="Banfield J.F."/>
        </authorList>
    </citation>
    <scope>NUCLEOTIDE SEQUENCE [LARGE SCALE GENOMIC DNA]</scope>
</reference>
<feature type="transmembrane region" description="Helical" evidence="1">
    <location>
        <begin position="39"/>
        <end position="62"/>
    </location>
</feature>
<proteinExistence type="predicted"/>
<dbReference type="AlphaFoldDB" id="A0A1F8CS93"/>
<feature type="transmembrane region" description="Helical" evidence="1">
    <location>
        <begin position="167"/>
        <end position="185"/>
    </location>
</feature>
<evidence type="ECO:0000256" key="1">
    <source>
        <dbReference type="SAM" id="Phobius"/>
    </source>
</evidence>
<comment type="caution">
    <text evidence="2">The sequence shown here is derived from an EMBL/GenBank/DDBJ whole genome shotgun (WGS) entry which is preliminary data.</text>
</comment>